<feature type="compositionally biased region" description="Polar residues" evidence="9">
    <location>
        <begin position="955"/>
        <end position="971"/>
    </location>
</feature>
<evidence type="ECO:0000256" key="2">
    <source>
        <dbReference type="ARBA" id="ARBA00004496"/>
    </source>
</evidence>
<protein>
    <submittedName>
        <fullName evidence="11">Oidioi.mRNA.OKI2018_I69.XSR.g16299.t1.cds</fullName>
    </submittedName>
</protein>
<keyword evidence="7" id="KW-0804">Transcription</keyword>
<reference evidence="11 12" key="1">
    <citation type="submission" date="2021-04" db="EMBL/GenBank/DDBJ databases">
        <authorList>
            <person name="Bliznina A."/>
        </authorList>
    </citation>
    <scope>NUCLEOTIDE SEQUENCE [LARGE SCALE GENOMIC DNA]</scope>
</reference>
<evidence type="ECO:0000256" key="3">
    <source>
        <dbReference type="ARBA" id="ARBA00022490"/>
    </source>
</evidence>
<keyword evidence="6" id="KW-0238">DNA-binding</keyword>
<dbReference type="SUPFAM" id="SSF81296">
    <property type="entry name" value="E set domains"/>
    <property type="match status" value="1"/>
</dbReference>
<feature type="compositionally biased region" description="Polar residues" evidence="9">
    <location>
        <begin position="1"/>
        <end position="18"/>
    </location>
</feature>
<dbReference type="Gene3D" id="2.60.40.340">
    <property type="entry name" value="Rel homology domain (RHD), DNA-binding domain"/>
    <property type="match status" value="1"/>
</dbReference>
<feature type="compositionally biased region" description="Polar residues" evidence="9">
    <location>
        <begin position="608"/>
        <end position="627"/>
    </location>
</feature>
<feature type="region of interest" description="Disordered" evidence="9">
    <location>
        <begin position="860"/>
        <end position="882"/>
    </location>
</feature>
<comment type="subcellular location">
    <subcellularLocation>
        <location evidence="2">Cytoplasm</location>
    </subcellularLocation>
    <subcellularLocation>
        <location evidence="1">Nucleus</location>
    </subcellularLocation>
</comment>
<feature type="region of interest" description="Disordered" evidence="9">
    <location>
        <begin position="175"/>
        <end position="197"/>
    </location>
</feature>
<feature type="compositionally biased region" description="Basic and acidic residues" evidence="9">
    <location>
        <begin position="180"/>
        <end position="195"/>
    </location>
</feature>
<evidence type="ECO:0000313" key="11">
    <source>
        <dbReference type="EMBL" id="CAG5099153.1"/>
    </source>
</evidence>
<evidence type="ECO:0000256" key="1">
    <source>
        <dbReference type="ARBA" id="ARBA00004123"/>
    </source>
</evidence>
<dbReference type="InterPro" id="IPR013783">
    <property type="entry name" value="Ig-like_fold"/>
</dbReference>
<evidence type="ECO:0000313" key="12">
    <source>
        <dbReference type="Proteomes" id="UP001158576"/>
    </source>
</evidence>
<dbReference type="PANTHER" id="PTHR12533">
    <property type="entry name" value="NFAT"/>
    <property type="match status" value="1"/>
</dbReference>
<dbReference type="InterPro" id="IPR037059">
    <property type="entry name" value="RHD_DNA_bind_dom_sf"/>
</dbReference>
<dbReference type="InterPro" id="IPR002909">
    <property type="entry name" value="IPT_dom"/>
</dbReference>
<keyword evidence="5" id="KW-0805">Transcription regulation</keyword>
<feature type="compositionally biased region" description="Polar residues" evidence="9">
    <location>
        <begin position="29"/>
        <end position="39"/>
    </location>
</feature>
<dbReference type="PANTHER" id="PTHR12533:SF7">
    <property type="entry name" value="NFAT NUCLEAR FACTOR, ISOFORM B"/>
    <property type="match status" value="1"/>
</dbReference>
<evidence type="ECO:0000256" key="6">
    <source>
        <dbReference type="ARBA" id="ARBA00023125"/>
    </source>
</evidence>
<dbReference type="InterPro" id="IPR008967">
    <property type="entry name" value="p53-like_TF_DNA-bd_sf"/>
</dbReference>
<organism evidence="11 12">
    <name type="scientific">Oikopleura dioica</name>
    <name type="common">Tunicate</name>
    <dbReference type="NCBI Taxonomy" id="34765"/>
    <lineage>
        <taxon>Eukaryota</taxon>
        <taxon>Metazoa</taxon>
        <taxon>Chordata</taxon>
        <taxon>Tunicata</taxon>
        <taxon>Appendicularia</taxon>
        <taxon>Copelata</taxon>
        <taxon>Oikopleuridae</taxon>
        <taxon>Oikopleura</taxon>
    </lineage>
</organism>
<dbReference type="InterPro" id="IPR014756">
    <property type="entry name" value="Ig_E-set"/>
</dbReference>
<feature type="region of interest" description="Disordered" evidence="9">
    <location>
        <begin position="649"/>
        <end position="703"/>
    </location>
</feature>
<feature type="region of interest" description="Disordered" evidence="9">
    <location>
        <begin position="481"/>
        <end position="627"/>
    </location>
</feature>
<feature type="domain" description="RHD" evidence="10">
    <location>
        <begin position="163"/>
        <end position="342"/>
    </location>
</feature>
<evidence type="ECO:0000259" key="10">
    <source>
        <dbReference type="PROSITE" id="PS50254"/>
    </source>
</evidence>
<proteinExistence type="predicted"/>
<dbReference type="SMART" id="SM00429">
    <property type="entry name" value="IPT"/>
    <property type="match status" value="1"/>
</dbReference>
<keyword evidence="8" id="KW-0539">Nucleus</keyword>
<dbReference type="InterPro" id="IPR011539">
    <property type="entry name" value="RHD_DNA_bind_dom"/>
</dbReference>
<dbReference type="PROSITE" id="PS50254">
    <property type="entry name" value="REL_2"/>
    <property type="match status" value="1"/>
</dbReference>
<feature type="compositionally biased region" description="Polar residues" evidence="9">
    <location>
        <begin position="118"/>
        <end position="131"/>
    </location>
</feature>
<evidence type="ECO:0000256" key="8">
    <source>
        <dbReference type="ARBA" id="ARBA00023242"/>
    </source>
</evidence>
<evidence type="ECO:0000256" key="5">
    <source>
        <dbReference type="ARBA" id="ARBA00023015"/>
    </source>
</evidence>
<evidence type="ECO:0000256" key="4">
    <source>
        <dbReference type="ARBA" id="ARBA00022553"/>
    </source>
</evidence>
<feature type="compositionally biased region" description="Polar residues" evidence="9">
    <location>
        <begin position="59"/>
        <end position="71"/>
    </location>
</feature>
<dbReference type="Pfam" id="PF16179">
    <property type="entry name" value="RHD_dimer"/>
    <property type="match status" value="1"/>
</dbReference>
<evidence type="ECO:0000256" key="7">
    <source>
        <dbReference type="ARBA" id="ARBA00023163"/>
    </source>
</evidence>
<dbReference type="EMBL" id="OU015569">
    <property type="protein sequence ID" value="CAG5099153.1"/>
    <property type="molecule type" value="Genomic_DNA"/>
</dbReference>
<dbReference type="Pfam" id="PF00554">
    <property type="entry name" value="RHD_DNA_bind"/>
    <property type="match status" value="1"/>
</dbReference>
<dbReference type="SUPFAM" id="SSF49417">
    <property type="entry name" value="p53-like transcription factors"/>
    <property type="match status" value="1"/>
</dbReference>
<feature type="region of interest" description="Disordered" evidence="9">
    <location>
        <begin position="1"/>
        <end position="150"/>
    </location>
</feature>
<keyword evidence="12" id="KW-1185">Reference proteome</keyword>
<keyword evidence="3" id="KW-0963">Cytoplasm</keyword>
<dbReference type="InterPro" id="IPR032397">
    <property type="entry name" value="RHD_dimer"/>
</dbReference>
<feature type="compositionally biased region" description="Polar residues" evidence="9">
    <location>
        <begin position="534"/>
        <end position="560"/>
    </location>
</feature>
<name>A0ABN7SPZ4_OIKDI</name>
<dbReference type="InterPro" id="IPR008366">
    <property type="entry name" value="NFAT"/>
</dbReference>
<accession>A0ABN7SPZ4</accession>
<evidence type="ECO:0000256" key="9">
    <source>
        <dbReference type="SAM" id="MobiDB-lite"/>
    </source>
</evidence>
<feature type="region of interest" description="Disordered" evidence="9">
    <location>
        <begin position="933"/>
        <end position="971"/>
    </location>
</feature>
<dbReference type="Gene3D" id="2.60.40.10">
    <property type="entry name" value="Immunoglobulins"/>
    <property type="match status" value="1"/>
</dbReference>
<dbReference type="Proteomes" id="UP001158576">
    <property type="component" value="Chromosome XSR"/>
</dbReference>
<feature type="compositionally biased region" description="Low complexity" evidence="9">
    <location>
        <begin position="649"/>
        <end position="691"/>
    </location>
</feature>
<sequence length="971" mass="107423">MECGNADNSYRSDTQLTDGDNEDSAANGEVTQIFSQTPEGFNRYKRPSTRGPDVDSDIGFTSPTPVGSYNSIYLHDTTDGMDGSDGDSESRPDVLFRKRKKTGKKGNSSQGYFGAGYHSSSSHLPSPTNEMVDTKNEPEPLSNEEDNAPLFPFSIPNKKVLLKTRPKLVILEQPSRQHRARYESEGSRGAVKDATTDGSPKIQLLGYNESSVDVFIFVCNDKGSPKPHLYFSACKIASRTSTPCDETEITIEGIRTRAIKITLYPKDNMIGTVDCVGILKMRNADVENKYKQQLNKNMTRKKNNSIVRMAFRATIPEFSGDESVRKHVEVLSTTIQCSQPEGQPEILDLSTSQGNPEGDEKLILIGKNLNKNCEIIFSSETWTAAARANSDFPSSKDHLVVWTPRYHDTQIQHDVQVEVRIKHGGKVLDPYPKPFTYKANTPNNVLGLIQEQIQKGLQLNLNRSSLLQLEKIMTLAQHGSLSNSSFQDDDQMDAKSGSSSLTPKQERDLSNQFSPISAGMGSESGASRAEFSPIESQMSSQLSSPRTGVSGSIHIQSSPIDFNKQPPHPDLADQIDTQETPTNEVIPEPNQFYPEPTGFNLDEHYNDHSFSSQEPQTSLDPTSPSAAIASSFNDIHFQAEDRLDQHNYTSQNFQQQSSSNSLFTSTPQVQPQQQHPQVQQAPPTAQTQEQTLNTDDSCSNPTYAKHKVNLLPEEDVYNSLQTSCSSIKDENKEHFSNVPFNLENELMQMKDIKPLTQTSTQQELSYIDNQPPNPSSFSQMPASWTQPLKNETPIELEPEIQQVHVNFAQPSEQSISSQMEIQQQTEIANNQDVPWSTNVQPTVSSEVPSQLSGATGSISVTPVNENQYEPVPTPQTDSISWSKTSSRALPETDVIMSTHSSNPETQQESTISMTRDEIHQAISNGTAVIVETKINPHHQSDQTLGGWSNAPPAPSQASDQSFESIFQQATP</sequence>
<gene>
    <name evidence="11" type="ORF">OKIOD_LOCUS7857</name>
</gene>
<keyword evidence="4" id="KW-0597">Phosphoprotein</keyword>
<feature type="compositionally biased region" description="Polar residues" evidence="9">
    <location>
        <begin position="692"/>
        <end position="702"/>
    </location>
</feature>